<keyword evidence="3" id="KW-1185">Reference proteome</keyword>
<name>A0A2R5FL95_NOSCO</name>
<feature type="region of interest" description="Disordered" evidence="1">
    <location>
        <begin position="1"/>
        <end position="26"/>
    </location>
</feature>
<protein>
    <submittedName>
        <fullName evidence="2">Uncharacterized protein</fullName>
    </submittedName>
</protein>
<dbReference type="AlphaFoldDB" id="A0A2R5FL95"/>
<evidence type="ECO:0000313" key="2">
    <source>
        <dbReference type="EMBL" id="GBG16561.1"/>
    </source>
</evidence>
<organism evidence="2 3">
    <name type="scientific">Nostoc commune NIES-4072</name>
    <dbReference type="NCBI Taxonomy" id="2005467"/>
    <lineage>
        <taxon>Bacteria</taxon>
        <taxon>Bacillati</taxon>
        <taxon>Cyanobacteriota</taxon>
        <taxon>Cyanophyceae</taxon>
        <taxon>Nostocales</taxon>
        <taxon>Nostocaceae</taxon>
        <taxon>Nostoc</taxon>
    </lineage>
</organism>
<sequence length="57" mass="5900">MEGDKGVGSEGDGGAEGTWGQGDKSLELPTSLSPCFQFSLSPSPLSHAQCPMPKFNT</sequence>
<evidence type="ECO:0000313" key="3">
    <source>
        <dbReference type="Proteomes" id="UP000245124"/>
    </source>
</evidence>
<dbReference type="Proteomes" id="UP000245124">
    <property type="component" value="Unassembled WGS sequence"/>
</dbReference>
<comment type="caution">
    <text evidence="2">The sequence shown here is derived from an EMBL/GenBank/DDBJ whole genome shotgun (WGS) entry which is preliminary data.</text>
</comment>
<gene>
    <name evidence="2" type="ORF">NIES4072_02070</name>
</gene>
<reference evidence="2 3" key="1">
    <citation type="submission" date="2017-06" db="EMBL/GenBank/DDBJ databases">
        <title>Genome sequencing of cyanobaciteial culture collection at National Institute for Environmental Studies (NIES).</title>
        <authorList>
            <person name="Hirose Y."/>
            <person name="Shimura Y."/>
            <person name="Fujisawa T."/>
            <person name="Nakamura Y."/>
            <person name="Kawachi M."/>
        </authorList>
    </citation>
    <scope>NUCLEOTIDE SEQUENCE [LARGE SCALE GENOMIC DNA]</scope>
    <source>
        <strain evidence="2 3">NIES-4072</strain>
    </source>
</reference>
<dbReference type="EMBL" id="BDUD01000001">
    <property type="protein sequence ID" value="GBG16561.1"/>
    <property type="molecule type" value="Genomic_DNA"/>
</dbReference>
<accession>A0A2R5FL95</accession>
<proteinExistence type="predicted"/>
<feature type="compositionally biased region" description="Gly residues" evidence="1">
    <location>
        <begin position="8"/>
        <end position="20"/>
    </location>
</feature>
<evidence type="ECO:0000256" key="1">
    <source>
        <dbReference type="SAM" id="MobiDB-lite"/>
    </source>
</evidence>